<evidence type="ECO:0000313" key="8">
    <source>
        <dbReference type="EMBL" id="USS43649.1"/>
    </source>
</evidence>
<dbReference type="Gene3D" id="1.10.8.1040">
    <property type="match status" value="1"/>
</dbReference>
<dbReference type="SUPFAM" id="SSF54534">
    <property type="entry name" value="FKBP-like"/>
    <property type="match status" value="1"/>
</dbReference>
<evidence type="ECO:0000256" key="1">
    <source>
        <dbReference type="ARBA" id="ARBA00000971"/>
    </source>
</evidence>
<dbReference type="AlphaFoldDB" id="A0AAP9XX71"/>
<evidence type="ECO:0000259" key="6">
    <source>
        <dbReference type="PROSITE" id="PS50198"/>
    </source>
</evidence>
<evidence type="ECO:0000256" key="5">
    <source>
        <dbReference type="PROSITE-ProRule" id="PRU00278"/>
    </source>
</evidence>
<accession>A0AAP9XX71</accession>
<keyword evidence="4 5" id="KW-0697">Rotamase</keyword>
<dbReference type="PANTHER" id="PTHR47245">
    <property type="entry name" value="PEPTIDYLPROLYL ISOMERASE"/>
    <property type="match status" value="1"/>
</dbReference>
<evidence type="ECO:0000256" key="2">
    <source>
        <dbReference type="ARBA" id="ARBA00007656"/>
    </source>
</evidence>
<reference evidence="7 9" key="1">
    <citation type="submission" date="2020-12" db="EMBL/GenBank/DDBJ databases">
        <title>FDA dAtabase for Regulatory Grade micrObial Sequences (FDA-ARGOS): Supporting development and validation of Infectious Disease Dx tests.</title>
        <authorList>
            <person name="Minogue T."/>
            <person name="Wolcott M."/>
            <person name="Wasieloski L."/>
            <person name="Aguilar W."/>
            <person name="Moore D."/>
            <person name="Jaissle J."/>
            <person name="Tallon L."/>
            <person name="Sadzewicz L."/>
            <person name="Zhao X."/>
            <person name="Boylan J."/>
            <person name="Ott S."/>
            <person name="Bowen H."/>
            <person name="Vavikolanu K."/>
            <person name="Mehta A."/>
            <person name="Aluvathingal J."/>
            <person name="Nadendla S."/>
            <person name="Yan Y."/>
            <person name="Sichtig H."/>
        </authorList>
    </citation>
    <scope>NUCLEOTIDE SEQUENCE [LARGE SCALE GENOMIC DNA]</scope>
    <source>
        <strain evidence="7 9">FDAARGOS_949</strain>
    </source>
</reference>
<dbReference type="InterPro" id="IPR000297">
    <property type="entry name" value="PPIase_PpiC"/>
</dbReference>
<dbReference type="PANTHER" id="PTHR47245:SF2">
    <property type="entry name" value="PEPTIDYL-PROLYL CIS-TRANS ISOMERASE HP_0175-RELATED"/>
    <property type="match status" value="1"/>
</dbReference>
<gene>
    <name evidence="7" type="ORF">I6H06_00700</name>
    <name evidence="8" type="ORF">NFI99_04110</name>
</gene>
<evidence type="ECO:0000256" key="4">
    <source>
        <dbReference type="ARBA" id="ARBA00023110"/>
    </source>
</evidence>
<evidence type="ECO:0000313" key="7">
    <source>
        <dbReference type="EMBL" id="QPQ90331.1"/>
    </source>
</evidence>
<evidence type="ECO:0000256" key="3">
    <source>
        <dbReference type="ARBA" id="ARBA00013194"/>
    </source>
</evidence>
<dbReference type="EC" id="5.2.1.8" evidence="3"/>
<dbReference type="EMBL" id="CP065600">
    <property type="protein sequence ID" value="QPQ90331.1"/>
    <property type="molecule type" value="Genomic_DNA"/>
</dbReference>
<protein>
    <recommendedName>
        <fullName evidence="3">peptidylprolyl isomerase</fullName>
        <ecNumber evidence="3">5.2.1.8</ecNumber>
    </recommendedName>
</protein>
<dbReference type="InterPro" id="IPR050245">
    <property type="entry name" value="PrsA_foldase"/>
</dbReference>
<dbReference type="InterPro" id="IPR027304">
    <property type="entry name" value="Trigger_fact/SurA_dom_sf"/>
</dbReference>
<dbReference type="Gene3D" id="3.10.50.40">
    <property type="match status" value="1"/>
</dbReference>
<dbReference type="RefSeq" id="WP_012733614.1">
    <property type="nucleotide sequence ID" value="NZ_CP021075.1"/>
</dbReference>
<evidence type="ECO:0000313" key="10">
    <source>
        <dbReference type="Proteomes" id="UP001056386"/>
    </source>
</evidence>
<dbReference type="Proteomes" id="UP001056386">
    <property type="component" value="Chromosome 2"/>
</dbReference>
<dbReference type="PROSITE" id="PS50198">
    <property type="entry name" value="PPIC_PPIASE_2"/>
    <property type="match status" value="1"/>
</dbReference>
<dbReference type="SUPFAM" id="SSF109998">
    <property type="entry name" value="Triger factor/SurA peptide-binding domain-like"/>
    <property type="match status" value="1"/>
</dbReference>
<keyword evidence="10" id="KW-1185">Reference proteome</keyword>
<dbReference type="EMBL" id="CP099583">
    <property type="protein sequence ID" value="USS43649.1"/>
    <property type="molecule type" value="Genomic_DNA"/>
</dbReference>
<dbReference type="GeneID" id="45695088"/>
<sequence>MMIGMTKQDATKLEYRERPGRARRVAGAVALAIAGQFGGAHAALAAIDSTPRAATSAAAIGASAPAAAPLPEGVVARVNGVAITRDQLEQARVAANQPDTASVRAALKNQLITRELLRQAAASAHYDTYPQVLAAVEQAKSLAMTQAWLRDHIKPEPVTDAEVKAKYDEVVAGLGQTELKPRVIVLKDRASADAALAQLKQGADFAQLARQAADGPNAAQGGALNWVSFRQPVPPGGQQGWPQPLAEALLKLPVGGVTSAPVEADGRFWILRVDEKRATRIPAYADAKDVLRRGLEQAALQKATIETMVGLLKQAQIQQ</sequence>
<name>A0AAP9XX71_BURGL</name>
<keyword evidence="5 7" id="KW-0413">Isomerase</keyword>
<dbReference type="Pfam" id="PF13145">
    <property type="entry name" value="Rotamase_2"/>
    <property type="match status" value="1"/>
</dbReference>
<dbReference type="InterPro" id="IPR046357">
    <property type="entry name" value="PPIase_dom_sf"/>
</dbReference>
<dbReference type="Proteomes" id="UP000594892">
    <property type="component" value="Chromosome 1"/>
</dbReference>
<feature type="domain" description="PpiC" evidence="6">
    <location>
        <begin position="176"/>
        <end position="275"/>
    </location>
</feature>
<comment type="similarity">
    <text evidence="2">Belongs to the PpiC/parvulin rotamase family.</text>
</comment>
<organism evidence="7 9">
    <name type="scientific">Burkholderia glumae</name>
    <name type="common">Pseudomonas glumae</name>
    <dbReference type="NCBI Taxonomy" id="337"/>
    <lineage>
        <taxon>Bacteria</taxon>
        <taxon>Pseudomonadati</taxon>
        <taxon>Pseudomonadota</taxon>
        <taxon>Betaproteobacteria</taxon>
        <taxon>Burkholderiales</taxon>
        <taxon>Burkholderiaceae</taxon>
        <taxon>Burkholderia</taxon>
    </lineage>
</organism>
<reference evidence="8" key="2">
    <citation type="submission" date="2022-06" db="EMBL/GenBank/DDBJ databases">
        <title>Draft genome sequence of Burkholderia glumae strain GR20004 isolated from rice panicle showing bacterial panicle blight.</title>
        <authorList>
            <person name="Choi S.Y."/>
            <person name="Lee Y.H."/>
        </authorList>
    </citation>
    <scope>NUCLEOTIDE SEQUENCE</scope>
    <source>
        <strain evidence="8">GR20004</strain>
    </source>
</reference>
<comment type="catalytic activity">
    <reaction evidence="1">
        <text>[protein]-peptidylproline (omega=180) = [protein]-peptidylproline (omega=0)</text>
        <dbReference type="Rhea" id="RHEA:16237"/>
        <dbReference type="Rhea" id="RHEA-COMP:10747"/>
        <dbReference type="Rhea" id="RHEA-COMP:10748"/>
        <dbReference type="ChEBI" id="CHEBI:83833"/>
        <dbReference type="ChEBI" id="CHEBI:83834"/>
        <dbReference type="EC" id="5.2.1.8"/>
    </reaction>
</comment>
<evidence type="ECO:0000313" key="9">
    <source>
        <dbReference type="Proteomes" id="UP000594892"/>
    </source>
</evidence>
<proteinExistence type="inferred from homology"/>
<dbReference type="GO" id="GO:0003755">
    <property type="term" value="F:peptidyl-prolyl cis-trans isomerase activity"/>
    <property type="evidence" value="ECO:0007669"/>
    <property type="project" value="UniProtKB-KW"/>
</dbReference>